<accession>A0A399EN61</accession>
<dbReference type="RefSeq" id="WP_119278244.1">
    <property type="nucleotide sequence ID" value="NZ_QWLA01000042.1"/>
</dbReference>
<dbReference type="GO" id="GO:0005737">
    <property type="term" value="C:cytoplasm"/>
    <property type="evidence" value="ECO:0007669"/>
    <property type="project" value="InterPro"/>
</dbReference>
<dbReference type="EMBL" id="QWLA01000042">
    <property type="protein sequence ID" value="RIH85428.1"/>
    <property type="molecule type" value="Genomic_DNA"/>
</dbReference>
<dbReference type="AlphaFoldDB" id="A0A399EN61"/>
<dbReference type="OrthoDB" id="9798107at2"/>
<organism evidence="1 2">
    <name type="scientific">Calidithermus roseus</name>
    <dbReference type="NCBI Taxonomy" id="1644118"/>
    <lineage>
        <taxon>Bacteria</taxon>
        <taxon>Thermotogati</taxon>
        <taxon>Deinococcota</taxon>
        <taxon>Deinococci</taxon>
        <taxon>Thermales</taxon>
        <taxon>Thermaceae</taxon>
        <taxon>Calidithermus</taxon>
    </lineage>
</organism>
<dbReference type="SUPFAM" id="SSF50324">
    <property type="entry name" value="Inorganic pyrophosphatase"/>
    <property type="match status" value="1"/>
</dbReference>
<proteinExistence type="predicted"/>
<comment type="caution">
    <text evidence="1">The sequence shown here is derived from an EMBL/GenBank/DDBJ whole genome shotgun (WGS) entry which is preliminary data.</text>
</comment>
<dbReference type="GO" id="GO:0004427">
    <property type="term" value="F:inorganic diphosphate phosphatase activity"/>
    <property type="evidence" value="ECO:0007669"/>
    <property type="project" value="InterPro"/>
</dbReference>
<dbReference type="Gene3D" id="3.90.80.10">
    <property type="entry name" value="Inorganic pyrophosphatase"/>
    <property type="match status" value="1"/>
</dbReference>
<sequence>MKLEMVVEWTIGTRERYDWKGGVLVARQPWGWELPPVNYGCIPRYFNPADQAELDAIWCDPAPVAPGVWLEGEVLGMVWVNDLDHKILLGRPGDLKKLDRAGLEAWFVGRDARITAAEEALAFIASLPAGSG</sequence>
<evidence type="ECO:0000313" key="2">
    <source>
        <dbReference type="Proteomes" id="UP000265341"/>
    </source>
</evidence>
<name>A0A399EN61_9DEIN</name>
<protein>
    <submittedName>
        <fullName evidence="1">Uncharacterized protein</fullName>
    </submittedName>
</protein>
<dbReference type="InterPro" id="IPR036649">
    <property type="entry name" value="Pyrophosphatase_sf"/>
</dbReference>
<dbReference type="GO" id="GO:0006796">
    <property type="term" value="P:phosphate-containing compound metabolic process"/>
    <property type="evidence" value="ECO:0007669"/>
    <property type="project" value="InterPro"/>
</dbReference>
<dbReference type="GO" id="GO:0000287">
    <property type="term" value="F:magnesium ion binding"/>
    <property type="evidence" value="ECO:0007669"/>
    <property type="project" value="InterPro"/>
</dbReference>
<keyword evidence="2" id="KW-1185">Reference proteome</keyword>
<reference evidence="1 2" key="1">
    <citation type="submission" date="2018-08" db="EMBL/GenBank/DDBJ databases">
        <title>Meiothermus roseus NBRC 110900 genome sequencing project.</title>
        <authorList>
            <person name="Da Costa M.S."/>
            <person name="Albuquerque L."/>
            <person name="Raposo P."/>
            <person name="Froufe H.J.C."/>
            <person name="Barroso C.S."/>
            <person name="Egas C."/>
        </authorList>
    </citation>
    <scope>NUCLEOTIDE SEQUENCE [LARGE SCALE GENOMIC DNA]</scope>
    <source>
        <strain evidence="1 2">NBRC 110900</strain>
    </source>
</reference>
<gene>
    <name evidence="1" type="ORF">Mrose_02211</name>
</gene>
<evidence type="ECO:0000313" key="1">
    <source>
        <dbReference type="EMBL" id="RIH85428.1"/>
    </source>
</evidence>
<dbReference type="Proteomes" id="UP000265341">
    <property type="component" value="Unassembled WGS sequence"/>
</dbReference>